<gene>
    <name evidence="3" type="ORF">K0B96_13100</name>
</gene>
<keyword evidence="4" id="KW-1185">Reference proteome</keyword>
<dbReference type="InterPro" id="IPR010131">
    <property type="entry name" value="MdtP/NodT-like"/>
</dbReference>
<sequence>MKSFSCLRLLVLRVALAASALSAAPLSLDELVRDIVAHHPELAFYEAEIDAARAQRRLTATLPPPELAFDAGHKRVRDLGGTLAGEGLAWSVSLAQTFEWPGRLALRKSLANRDVALAELGLARFRAALAARTRTVATTLDAARRQAAATAEVAARFQALREVFLARDPAGLTPRLETRVIEAQEISLRRRATDAAIAAHTALLELNQLRGAPPEAPLALAPIMPSFGSAPLPPAAALLAAARENNFEYRAARLELEQQGAAVSLARHERYPSFTLRPFYSQESAGERETTVGLGVSLPLPLPSRARSGAQIAEARHRQAEAAVWAAERALERAVLTAADTFTARAAALALWQPDASETFREAAALADEHYRLGAVPLATYLELQTAYLDAVEALLATQRDALDAAQQLQALTGLEFPRAEAQP</sequence>
<dbReference type="Pfam" id="PF02321">
    <property type="entry name" value="OEP"/>
    <property type="match status" value="1"/>
</dbReference>
<dbReference type="KEGG" id="ole:K0B96_13100"/>
<dbReference type="PANTHER" id="PTHR30203">
    <property type="entry name" value="OUTER MEMBRANE CATION EFFLUX PROTEIN"/>
    <property type="match status" value="1"/>
</dbReference>
<evidence type="ECO:0000256" key="2">
    <source>
        <dbReference type="SAM" id="SignalP"/>
    </source>
</evidence>
<dbReference type="AlphaFoldDB" id="A0A8F9XJ32"/>
<dbReference type="RefSeq" id="WP_220161337.1">
    <property type="nucleotide sequence ID" value="NZ_CP080507.1"/>
</dbReference>
<dbReference type="EMBL" id="CP080507">
    <property type="protein sequence ID" value="QYM78233.1"/>
    <property type="molecule type" value="Genomic_DNA"/>
</dbReference>
<dbReference type="InterPro" id="IPR003423">
    <property type="entry name" value="OMP_efflux"/>
</dbReference>
<dbReference type="GO" id="GO:0015562">
    <property type="term" value="F:efflux transmembrane transporter activity"/>
    <property type="evidence" value="ECO:0007669"/>
    <property type="project" value="InterPro"/>
</dbReference>
<evidence type="ECO:0000313" key="3">
    <source>
        <dbReference type="EMBL" id="QYM78233.1"/>
    </source>
</evidence>
<proteinExistence type="inferred from homology"/>
<reference evidence="3" key="1">
    <citation type="submission" date="2021-08" db="EMBL/GenBank/DDBJ databases">
        <title>Genome of a novel bacterium of the phylum Verrucomicrobia, Oleiharenicola sp. KSB-15.</title>
        <authorList>
            <person name="Chung J.-H."/>
            <person name="Ahn J.-H."/>
            <person name="Yoon Y."/>
            <person name="Kim D.-Y."/>
            <person name="An S.-H."/>
            <person name="Park I."/>
            <person name="Yeon J."/>
        </authorList>
    </citation>
    <scope>NUCLEOTIDE SEQUENCE</scope>
    <source>
        <strain evidence="3">KSB-15</strain>
    </source>
</reference>
<dbReference type="Gene3D" id="1.20.1600.10">
    <property type="entry name" value="Outer membrane efflux proteins (OEP)"/>
    <property type="match status" value="1"/>
</dbReference>
<dbReference type="Proteomes" id="UP000825051">
    <property type="component" value="Chromosome"/>
</dbReference>
<evidence type="ECO:0000313" key="4">
    <source>
        <dbReference type="Proteomes" id="UP000825051"/>
    </source>
</evidence>
<accession>A0A8F9XJ32</accession>
<protein>
    <submittedName>
        <fullName evidence="3">TolC family protein</fullName>
    </submittedName>
</protein>
<dbReference type="PANTHER" id="PTHR30203:SF24">
    <property type="entry name" value="BLR4935 PROTEIN"/>
    <property type="match status" value="1"/>
</dbReference>
<comment type="similarity">
    <text evidence="1">Belongs to the outer membrane factor (OMF) (TC 1.B.17) family.</text>
</comment>
<feature type="signal peptide" evidence="2">
    <location>
        <begin position="1"/>
        <end position="23"/>
    </location>
</feature>
<keyword evidence="2" id="KW-0732">Signal</keyword>
<evidence type="ECO:0000256" key="1">
    <source>
        <dbReference type="ARBA" id="ARBA00007613"/>
    </source>
</evidence>
<organism evidence="3 4">
    <name type="scientific">Horticoccus luteus</name>
    <dbReference type="NCBI Taxonomy" id="2862869"/>
    <lineage>
        <taxon>Bacteria</taxon>
        <taxon>Pseudomonadati</taxon>
        <taxon>Verrucomicrobiota</taxon>
        <taxon>Opitutia</taxon>
        <taxon>Opitutales</taxon>
        <taxon>Opitutaceae</taxon>
        <taxon>Horticoccus</taxon>
    </lineage>
</organism>
<name>A0A8F9XJ32_9BACT</name>
<feature type="chain" id="PRO_5034532897" evidence="2">
    <location>
        <begin position="24"/>
        <end position="424"/>
    </location>
</feature>
<dbReference type="SUPFAM" id="SSF56954">
    <property type="entry name" value="Outer membrane efflux proteins (OEP)"/>
    <property type="match status" value="1"/>
</dbReference>